<name>A0ABY5ATF1_9CYAN</name>
<dbReference type="Proteomes" id="UP001056708">
    <property type="component" value="Chromosome"/>
</dbReference>
<dbReference type="InterPro" id="IPR005532">
    <property type="entry name" value="SUMF_dom"/>
</dbReference>
<accession>A0ABY5ATF1</accession>
<gene>
    <name evidence="2" type="ORF">NEA10_06220</name>
</gene>
<feature type="domain" description="Sulfatase-modifying factor enzyme-like" evidence="1">
    <location>
        <begin position="30"/>
        <end position="264"/>
    </location>
</feature>
<dbReference type="Pfam" id="PF03781">
    <property type="entry name" value="FGE-sulfatase"/>
    <property type="match status" value="1"/>
</dbReference>
<dbReference type="EMBL" id="CP098611">
    <property type="protein sequence ID" value="USR92315.1"/>
    <property type="molecule type" value="Genomic_DNA"/>
</dbReference>
<evidence type="ECO:0000259" key="1">
    <source>
        <dbReference type="Pfam" id="PF03781"/>
    </source>
</evidence>
<dbReference type="InterPro" id="IPR016187">
    <property type="entry name" value="CTDL_fold"/>
</dbReference>
<dbReference type="InterPro" id="IPR051043">
    <property type="entry name" value="Sulfatase_Mod_Factor_Kinase"/>
</dbReference>
<evidence type="ECO:0000313" key="3">
    <source>
        <dbReference type="Proteomes" id="UP001056708"/>
    </source>
</evidence>
<dbReference type="PANTHER" id="PTHR23150:SF19">
    <property type="entry name" value="FORMYLGLYCINE-GENERATING ENZYME"/>
    <property type="match status" value="1"/>
</dbReference>
<proteinExistence type="predicted"/>
<dbReference type="PANTHER" id="PTHR23150">
    <property type="entry name" value="SULFATASE MODIFYING FACTOR 1, 2"/>
    <property type="match status" value="1"/>
</dbReference>
<organism evidence="2 3">
    <name type="scientific">Phormidium yuhuli AB48</name>
    <dbReference type="NCBI Taxonomy" id="2940671"/>
    <lineage>
        <taxon>Bacteria</taxon>
        <taxon>Bacillati</taxon>
        <taxon>Cyanobacteriota</taxon>
        <taxon>Cyanophyceae</taxon>
        <taxon>Oscillatoriophycideae</taxon>
        <taxon>Oscillatoriales</taxon>
        <taxon>Oscillatoriaceae</taxon>
        <taxon>Phormidium</taxon>
        <taxon>Phormidium yuhuli</taxon>
    </lineage>
</organism>
<evidence type="ECO:0000313" key="2">
    <source>
        <dbReference type="EMBL" id="USR92315.1"/>
    </source>
</evidence>
<protein>
    <submittedName>
        <fullName evidence="2">Formylglycine-generating enzyme family protein</fullName>
    </submittedName>
</protein>
<dbReference type="RefSeq" id="WP_252664429.1">
    <property type="nucleotide sequence ID" value="NZ_CP098611.1"/>
</dbReference>
<keyword evidence="3" id="KW-1185">Reference proteome</keyword>
<dbReference type="Gene3D" id="3.90.1580.10">
    <property type="entry name" value="paralog of FGE (formylglycine-generating enzyme)"/>
    <property type="match status" value="1"/>
</dbReference>
<reference evidence="2" key="1">
    <citation type="submission" date="2022-06" db="EMBL/GenBank/DDBJ databases">
        <title>Genome sequence of Phormidium yuhuli AB48 isolated from an industrial photobioreactor environment.</title>
        <authorList>
            <person name="Qiu Y."/>
            <person name="Noonan A.J.C."/>
            <person name="Dofher K."/>
            <person name="Koch M."/>
            <person name="Kieft B."/>
            <person name="Lin X."/>
            <person name="Ziels R.M."/>
            <person name="Hallam S.J."/>
        </authorList>
    </citation>
    <scope>NUCLEOTIDE SEQUENCE</scope>
    <source>
        <strain evidence="2">AB48</strain>
    </source>
</reference>
<dbReference type="InterPro" id="IPR042095">
    <property type="entry name" value="SUMF_sf"/>
</dbReference>
<dbReference type="SUPFAM" id="SSF56436">
    <property type="entry name" value="C-type lectin-like"/>
    <property type="match status" value="1"/>
</dbReference>
<sequence length="272" mass="30976">MTSPMLYRLRRRPRTARQYREDLGEGVILEMVQILGGTFLMGAAKGEKGARDNEFPQHSVTVPEFFLGKYPVTQAQWRAVARGLPKIEHDLDPDSSKFKRDTHPVERVNWYEAVEFCQRLSQATGRDYRLPSEAEWEYACRAGTTTPFAFGELITTDVANYDGNYTYGQSPKGEYREQTTPVGSFPANGFGLYDMHGNVYEWCFDGWHENYEGAPTDGSPWVTGKEQERLLRGGSWHDNPRGCRSANRVRNTPDNRLNNIGFRVCCSVARTP</sequence>